<dbReference type="Proteomes" id="UP000190667">
    <property type="component" value="Unassembled WGS sequence"/>
</dbReference>
<dbReference type="InterPro" id="IPR016962">
    <property type="entry name" value="Dehydrase_ECs4332_prd"/>
</dbReference>
<feature type="domain" description="ApeI dehydratase-like" evidence="2">
    <location>
        <begin position="15"/>
        <end position="109"/>
    </location>
</feature>
<dbReference type="InterPro" id="IPR054545">
    <property type="entry name" value="ApeI-like"/>
</dbReference>
<dbReference type="Gene3D" id="3.10.129.10">
    <property type="entry name" value="Hotdog Thioesterase"/>
    <property type="match status" value="1"/>
</dbReference>
<evidence type="ECO:0000313" key="3">
    <source>
        <dbReference type="EMBL" id="OON40742.1"/>
    </source>
</evidence>
<evidence type="ECO:0000259" key="2">
    <source>
        <dbReference type="Pfam" id="PF22818"/>
    </source>
</evidence>
<keyword evidence="1" id="KW-0456">Lyase</keyword>
<protein>
    <submittedName>
        <fullName evidence="3">Hydroxymyristoyl-ACP dehydratase</fullName>
    </submittedName>
</protein>
<organism evidence="3 4">
    <name type="scientific">Izhakiella australiensis</name>
    <dbReference type="NCBI Taxonomy" id="1926881"/>
    <lineage>
        <taxon>Bacteria</taxon>
        <taxon>Pseudomonadati</taxon>
        <taxon>Pseudomonadota</taxon>
        <taxon>Gammaproteobacteria</taxon>
        <taxon>Enterobacterales</taxon>
        <taxon>Erwiniaceae</taxon>
        <taxon>Izhakiella</taxon>
    </lineage>
</organism>
<dbReference type="STRING" id="1926881.BTJ39_06575"/>
<dbReference type="PANTHER" id="PTHR30272:SF1">
    <property type="entry name" value="3-HYDROXYACYL-[ACYL-CARRIER-PROTEIN] DEHYDRATASE"/>
    <property type="match status" value="1"/>
</dbReference>
<gene>
    <name evidence="3" type="ORF">BTJ39_06575</name>
</gene>
<reference evidence="3 4" key="1">
    <citation type="submission" date="2016-12" db="EMBL/GenBank/DDBJ databases">
        <title>Izhakiella australiana sp. nov. of genus Izhakiella isolated from Australian desert.</title>
        <authorList>
            <person name="Ji M."/>
        </authorList>
    </citation>
    <scope>NUCLEOTIDE SEQUENCE [LARGE SCALE GENOMIC DNA]</scope>
    <source>
        <strain evidence="3 4">D4N98</strain>
    </source>
</reference>
<dbReference type="OrthoDB" id="9812842at2"/>
<dbReference type="PANTHER" id="PTHR30272">
    <property type="entry name" value="3-HYDROXYACYL-[ACYL-CARRIER-PROTEIN] DEHYDRATASE"/>
    <property type="match status" value="1"/>
</dbReference>
<dbReference type="EMBL" id="MRUL01000003">
    <property type="protein sequence ID" value="OON40742.1"/>
    <property type="molecule type" value="Genomic_DNA"/>
</dbReference>
<evidence type="ECO:0000256" key="1">
    <source>
        <dbReference type="ARBA" id="ARBA00023239"/>
    </source>
</evidence>
<dbReference type="GO" id="GO:0016829">
    <property type="term" value="F:lyase activity"/>
    <property type="evidence" value="ECO:0007669"/>
    <property type="project" value="UniProtKB-KW"/>
</dbReference>
<comment type="caution">
    <text evidence="3">The sequence shown here is derived from an EMBL/GenBank/DDBJ whole genome shotgun (WGS) entry which is preliminary data.</text>
</comment>
<dbReference type="Pfam" id="PF22818">
    <property type="entry name" value="ApeI-like"/>
    <property type="match status" value="1"/>
</dbReference>
<dbReference type="InterPro" id="IPR013114">
    <property type="entry name" value="FabA_FabZ"/>
</dbReference>
<proteinExistence type="predicted"/>
<dbReference type="SUPFAM" id="SSF54637">
    <property type="entry name" value="Thioesterase/thiol ester dehydrase-isomerase"/>
    <property type="match status" value="1"/>
</dbReference>
<accession>A0A1S8YPF4</accession>
<evidence type="ECO:0000313" key="4">
    <source>
        <dbReference type="Proteomes" id="UP000190667"/>
    </source>
</evidence>
<keyword evidence="4" id="KW-1185">Reference proteome</keyword>
<sequence length="114" mass="12939">MLPVELERGCLGDKAWVGMQINADLPWFSGHFPQQPILPGVAQLDWVIQYAQQMLAPGWQFASVENIKFQQPVQPGQHLMLHLEWRAERGQVIFSYQRVGDGQQVSSGKLGLRQ</sequence>
<dbReference type="AlphaFoldDB" id="A0A1S8YPF4"/>
<dbReference type="InterPro" id="IPR029069">
    <property type="entry name" value="HotDog_dom_sf"/>
</dbReference>
<dbReference type="RefSeq" id="WP_078001886.1">
    <property type="nucleotide sequence ID" value="NZ_MRUL01000003.1"/>
</dbReference>
<dbReference type="PIRSF" id="PIRSF030962">
    <property type="entry name" value="Dehydrase_ECs4332_prd"/>
    <property type="match status" value="1"/>
</dbReference>
<name>A0A1S8YPF4_9GAMM</name>